<feature type="compositionally biased region" description="Polar residues" evidence="1">
    <location>
        <begin position="379"/>
        <end position="397"/>
    </location>
</feature>
<feature type="region of interest" description="Disordered" evidence="1">
    <location>
        <begin position="637"/>
        <end position="670"/>
    </location>
</feature>
<dbReference type="EMBL" id="CCKQ01000039">
    <property type="protein sequence ID" value="CDW71103.1"/>
    <property type="molecule type" value="Genomic_DNA"/>
</dbReference>
<evidence type="ECO:0000256" key="1">
    <source>
        <dbReference type="SAM" id="MobiDB-lite"/>
    </source>
</evidence>
<feature type="compositionally biased region" description="Basic and acidic residues" evidence="1">
    <location>
        <begin position="569"/>
        <end position="581"/>
    </location>
</feature>
<name>A0A077ZMA6_STYLE</name>
<evidence type="ECO:0000313" key="2">
    <source>
        <dbReference type="EMBL" id="CDW71103.1"/>
    </source>
</evidence>
<reference evidence="2 3" key="1">
    <citation type="submission" date="2014-06" db="EMBL/GenBank/DDBJ databases">
        <authorList>
            <person name="Swart Estienne"/>
        </authorList>
    </citation>
    <scope>NUCLEOTIDE SEQUENCE [LARGE SCALE GENOMIC DNA]</scope>
    <source>
        <strain evidence="2 3">130c</strain>
    </source>
</reference>
<sequence length="670" mass="76273">MVSSSNDNINLIVSKYLKNEEPLYMKEKHQPAYKIDILAMMNEDDEGINIKGNKANFQKMSNSTQSTTQDCLQKSSARLNAGTNDSQEILKPQIFKDLSSKIHKQLLFNNQNWFQTINKDPNFSYSYFNINESGQSPQNLTQYKQIQQFYLDNEKDNKISEIDSSLNDMVQVTESSWIDWDDKKKLESHISIQKSLESSHRFDPSKYFGGLKVQDLTNPPDDPRFYCMLFQLNHFRNYPVPLRSPNQMSLITSTQTLISNIKHKQTLSKNGSPSQKILKQQTSISKILYQQLESSLEKTKKKLQAQKSTAKINSEQKLSPRTHFKSNSKIISSQLSNNKSKLGCNQTQNPNQAPISNGIYSIKHCLSTGTSPIRILDNQNQKPKQILSNNKPRNSPFSRLKSSKDDTVIKMREKLSPKMLTAASKYMKNATRLHIGTSSSKKMNNSQVQIIKSFLSQGQVNALNNSKDSSLTKSIDNTNQKSSILYKSTEKIFVDLSSCQSTSLNQKLSSMIHSPVNLSQQKKSQKALIPHSTQQLEKKNQTRLNSAIYETLVVNKTSMLKKTISELEKNQLDNSKQRNDSRNNIPKPNKSSSRKLQIETMNSVQNFSTHVFTPKHSQKSGDHKGIQKNLIVSIISPASHGTNTRGSGSSYKYNQNQNSDRFKYNHQNRF</sequence>
<organism evidence="2 3">
    <name type="scientific">Stylonychia lemnae</name>
    <name type="common">Ciliate</name>
    <dbReference type="NCBI Taxonomy" id="5949"/>
    <lineage>
        <taxon>Eukaryota</taxon>
        <taxon>Sar</taxon>
        <taxon>Alveolata</taxon>
        <taxon>Ciliophora</taxon>
        <taxon>Intramacronucleata</taxon>
        <taxon>Spirotrichea</taxon>
        <taxon>Stichotrichia</taxon>
        <taxon>Sporadotrichida</taxon>
        <taxon>Oxytrichidae</taxon>
        <taxon>Stylonychinae</taxon>
        <taxon>Stylonychia</taxon>
    </lineage>
</organism>
<feature type="region of interest" description="Disordered" evidence="1">
    <location>
        <begin position="569"/>
        <end position="596"/>
    </location>
</feature>
<proteinExistence type="predicted"/>
<feature type="compositionally biased region" description="Polar residues" evidence="1">
    <location>
        <begin position="639"/>
        <end position="663"/>
    </location>
</feature>
<dbReference type="Proteomes" id="UP000039865">
    <property type="component" value="Unassembled WGS sequence"/>
</dbReference>
<feature type="compositionally biased region" description="Polar residues" evidence="1">
    <location>
        <begin position="307"/>
        <end position="319"/>
    </location>
</feature>
<evidence type="ECO:0000313" key="3">
    <source>
        <dbReference type="Proteomes" id="UP000039865"/>
    </source>
</evidence>
<keyword evidence="3" id="KW-1185">Reference proteome</keyword>
<accession>A0A077ZMA6</accession>
<dbReference type="AlphaFoldDB" id="A0A077ZMA6"/>
<gene>
    <name evidence="2" type="primary">Contig10668.g11390</name>
    <name evidence="2" type="ORF">STYLEM_42</name>
</gene>
<dbReference type="InParanoid" id="A0A077ZMA6"/>
<protein>
    <submittedName>
        <fullName evidence="2">Uncharacterized protein</fullName>
    </submittedName>
</protein>
<feature type="compositionally biased region" description="Polar residues" evidence="1">
    <location>
        <begin position="582"/>
        <end position="596"/>
    </location>
</feature>
<feature type="region of interest" description="Disordered" evidence="1">
    <location>
        <begin position="379"/>
        <end position="403"/>
    </location>
</feature>
<feature type="region of interest" description="Disordered" evidence="1">
    <location>
        <begin position="307"/>
        <end position="326"/>
    </location>
</feature>